<gene>
    <name evidence="1" type="ORF">CBYS24578_00009762</name>
</gene>
<name>A0A9N9UY96_9HYPO</name>
<dbReference type="OrthoDB" id="5051549at2759"/>
<dbReference type="EMBL" id="CABFNO020001565">
    <property type="protein sequence ID" value="CAH0003696.1"/>
    <property type="molecule type" value="Genomic_DNA"/>
</dbReference>
<sequence length="382" mass="43277">MGNLPLVVKLKRSTGGIMVTLYMVFICLEQNKDGEKLHNLVHIGCTREWMVQWDSLYKLRDVARDNRIGNASIKAWKEWHYQLVVMDTAAGDGIKEEDKQTARLAARIALLLGNSDAVPEPGKKLLGVKLHMEPAVMEPATMESNITGPVTPPSTYTSSSTEFDLPLPIRLEIELSNETTDQAKKTIAGNLSELPYGPVQFWKLLSRYHTIAKSRFEEVRKILARETNEPAQLILDSKSDEVTIPSLVQEIVYNLDLVSQIVVEIEKEVLPSVGVDVILDLSSLVPNIFLRECRLWSMLNTKEFHCSTHLGQSFRQLEWAHVEAFPCCMFCKTTHAWDEVMNPRTLESVNIRLRRREDCPHSCAEVVTSGYCDYITHQGIQL</sequence>
<comment type="caution">
    <text evidence="1">The sequence shown here is derived from an EMBL/GenBank/DDBJ whole genome shotgun (WGS) entry which is preliminary data.</text>
</comment>
<accession>A0A9N9UY96</accession>
<reference evidence="2" key="1">
    <citation type="submission" date="2019-06" db="EMBL/GenBank/DDBJ databases">
        <authorList>
            <person name="Broberg M."/>
        </authorList>
    </citation>
    <scope>NUCLEOTIDE SEQUENCE [LARGE SCALE GENOMIC DNA]</scope>
</reference>
<protein>
    <submittedName>
        <fullName evidence="1">Uncharacterized protein</fullName>
    </submittedName>
</protein>
<organism evidence="1 2">
    <name type="scientific">Clonostachys byssicola</name>
    <dbReference type="NCBI Taxonomy" id="160290"/>
    <lineage>
        <taxon>Eukaryota</taxon>
        <taxon>Fungi</taxon>
        <taxon>Dikarya</taxon>
        <taxon>Ascomycota</taxon>
        <taxon>Pezizomycotina</taxon>
        <taxon>Sordariomycetes</taxon>
        <taxon>Hypocreomycetidae</taxon>
        <taxon>Hypocreales</taxon>
        <taxon>Bionectriaceae</taxon>
        <taxon>Clonostachys</taxon>
    </lineage>
</organism>
<dbReference type="Proteomes" id="UP000754883">
    <property type="component" value="Unassembled WGS sequence"/>
</dbReference>
<dbReference type="AlphaFoldDB" id="A0A9N9UY96"/>
<proteinExistence type="predicted"/>
<evidence type="ECO:0000313" key="1">
    <source>
        <dbReference type="EMBL" id="CAH0003696.1"/>
    </source>
</evidence>
<reference evidence="1 2" key="2">
    <citation type="submission" date="2021-10" db="EMBL/GenBank/DDBJ databases">
        <authorList>
            <person name="Piombo E."/>
        </authorList>
    </citation>
    <scope>NUCLEOTIDE SEQUENCE [LARGE SCALE GENOMIC DNA]</scope>
</reference>
<evidence type="ECO:0000313" key="2">
    <source>
        <dbReference type="Proteomes" id="UP000754883"/>
    </source>
</evidence>
<keyword evidence="2" id="KW-1185">Reference proteome</keyword>